<dbReference type="PANTHER" id="PTHR40661">
    <property type="match status" value="1"/>
</dbReference>
<dbReference type="Gene3D" id="1.10.260.40">
    <property type="entry name" value="lambda repressor-like DNA-binding domains"/>
    <property type="match status" value="1"/>
</dbReference>
<dbReference type="CDD" id="cd00093">
    <property type="entry name" value="HTH_XRE"/>
    <property type="match status" value="1"/>
</dbReference>
<reference evidence="5 6" key="1">
    <citation type="submission" date="2024-06" db="EMBL/GenBank/DDBJ databases">
        <title>Genomic Encyclopedia of Type Strains, Phase IV (KMG-IV): sequencing the most valuable type-strain genomes for metagenomic binning, comparative biology and taxonomic classification.</title>
        <authorList>
            <person name="Goeker M."/>
        </authorList>
    </citation>
    <scope>NUCLEOTIDE SEQUENCE [LARGE SCALE GENOMIC DNA]</scope>
    <source>
        <strain evidence="5 6">DSM 21331</strain>
    </source>
</reference>
<dbReference type="Pfam" id="PF01381">
    <property type="entry name" value="HTH_3"/>
    <property type="match status" value="1"/>
</dbReference>
<dbReference type="InterPro" id="IPR001387">
    <property type="entry name" value="Cro/C1-type_HTH"/>
</dbReference>
<keyword evidence="3" id="KW-0804">Transcription</keyword>
<keyword evidence="1" id="KW-0805">Transcription regulation</keyword>
<dbReference type="Proteomes" id="UP001549145">
    <property type="component" value="Unassembled WGS sequence"/>
</dbReference>
<dbReference type="SUPFAM" id="SSF47413">
    <property type="entry name" value="lambda repressor-like DNA-binding domains"/>
    <property type="match status" value="1"/>
</dbReference>
<protein>
    <submittedName>
        <fullName evidence="5">Transcriptional regulator with XRE-family HTH domain</fullName>
    </submittedName>
</protein>
<dbReference type="PANTHER" id="PTHR40661:SF3">
    <property type="entry name" value="FELS-1 PROPHAGE TRANSCRIPTIONAL REGULATOR"/>
    <property type="match status" value="1"/>
</dbReference>
<dbReference type="InterPro" id="IPR015927">
    <property type="entry name" value="Peptidase_S24_S26A/B/C"/>
</dbReference>
<dbReference type="SMART" id="SM00530">
    <property type="entry name" value="HTH_XRE"/>
    <property type="match status" value="1"/>
</dbReference>
<dbReference type="CDD" id="cd06529">
    <property type="entry name" value="S24_LexA-like"/>
    <property type="match status" value="1"/>
</dbReference>
<dbReference type="InterPro" id="IPR039418">
    <property type="entry name" value="LexA-like"/>
</dbReference>
<evidence type="ECO:0000313" key="5">
    <source>
        <dbReference type="EMBL" id="MET3691702.1"/>
    </source>
</evidence>
<dbReference type="InterPro" id="IPR036286">
    <property type="entry name" value="LexA/Signal_pep-like_sf"/>
</dbReference>
<evidence type="ECO:0000256" key="3">
    <source>
        <dbReference type="ARBA" id="ARBA00023163"/>
    </source>
</evidence>
<evidence type="ECO:0000259" key="4">
    <source>
        <dbReference type="PROSITE" id="PS50943"/>
    </source>
</evidence>
<dbReference type="SUPFAM" id="SSF51306">
    <property type="entry name" value="LexA/Signal peptidase"/>
    <property type="match status" value="1"/>
</dbReference>
<sequence>MPEHFAIWQEKSSVICHSALAGLLGDRDPCRMANEALKRIRRERGLSLEALAEMVGLSTSQISRFESGKREPRVIDLERIASALGCTRDDLMPGAVPVPVQPQRGHLLPVPVVGRTAAGVFREVVEFEEAEPEYVFEPEDEDFPKARRFALTVEGDSMNAADPPMPDGARVICVDFEQTGQPYTDGMVVVIQRVREGGHLREWSVKEIELHDDEVWFCPRSTNPKHKPIKVPADPKADHWNSMEVMGLVRDVSIRVRPSKGKRTG</sequence>
<dbReference type="EMBL" id="JBEPMM010000002">
    <property type="protein sequence ID" value="MET3691702.1"/>
    <property type="molecule type" value="Genomic_DNA"/>
</dbReference>
<dbReference type="Pfam" id="PF00717">
    <property type="entry name" value="Peptidase_S24"/>
    <property type="match status" value="1"/>
</dbReference>
<dbReference type="Gene3D" id="2.10.109.10">
    <property type="entry name" value="Umud Fragment, subunit A"/>
    <property type="match status" value="1"/>
</dbReference>
<evidence type="ECO:0000313" key="6">
    <source>
        <dbReference type="Proteomes" id="UP001549145"/>
    </source>
</evidence>
<evidence type="ECO:0000256" key="2">
    <source>
        <dbReference type="ARBA" id="ARBA00023125"/>
    </source>
</evidence>
<accession>A0ABV2L2U9</accession>
<gene>
    <name evidence="5" type="ORF">ABID43_001227</name>
</gene>
<feature type="domain" description="HTH cro/C1-type" evidence="4">
    <location>
        <begin position="37"/>
        <end position="91"/>
    </location>
</feature>
<organism evidence="5 6">
    <name type="scientific">Methylobacterium goesingense</name>
    <dbReference type="NCBI Taxonomy" id="243690"/>
    <lineage>
        <taxon>Bacteria</taxon>
        <taxon>Pseudomonadati</taxon>
        <taxon>Pseudomonadota</taxon>
        <taxon>Alphaproteobacteria</taxon>
        <taxon>Hyphomicrobiales</taxon>
        <taxon>Methylobacteriaceae</taxon>
        <taxon>Methylobacterium</taxon>
    </lineage>
</organism>
<comment type="caution">
    <text evidence="5">The sequence shown here is derived from an EMBL/GenBank/DDBJ whole genome shotgun (WGS) entry which is preliminary data.</text>
</comment>
<evidence type="ECO:0000256" key="1">
    <source>
        <dbReference type="ARBA" id="ARBA00023015"/>
    </source>
</evidence>
<dbReference type="PROSITE" id="PS50943">
    <property type="entry name" value="HTH_CROC1"/>
    <property type="match status" value="1"/>
</dbReference>
<name>A0ABV2L2U9_9HYPH</name>
<dbReference type="InterPro" id="IPR010982">
    <property type="entry name" value="Lambda_DNA-bd_dom_sf"/>
</dbReference>
<keyword evidence="6" id="KW-1185">Reference proteome</keyword>
<keyword evidence="2" id="KW-0238">DNA-binding</keyword>
<dbReference type="RefSeq" id="WP_238276894.1">
    <property type="nucleotide sequence ID" value="NZ_BPQL01000019.1"/>
</dbReference>
<proteinExistence type="predicted"/>